<proteinExistence type="predicted"/>
<feature type="compositionally biased region" description="Low complexity" evidence="1">
    <location>
        <begin position="23"/>
        <end position="34"/>
    </location>
</feature>
<evidence type="ECO:0000313" key="2">
    <source>
        <dbReference type="EMBL" id="CRL00597.1"/>
    </source>
</evidence>
<reference evidence="2 3" key="1">
    <citation type="submission" date="2015-04" db="EMBL/GenBank/DDBJ databases">
        <authorList>
            <person name="Syromyatnikov M.Y."/>
            <person name="Popov V.N."/>
        </authorList>
    </citation>
    <scope>NUCLEOTIDE SEQUENCE [LARGE SCALE GENOMIC DNA]</scope>
</reference>
<dbReference type="AlphaFoldDB" id="A0A1J1IK25"/>
<feature type="compositionally biased region" description="Basic and acidic residues" evidence="1">
    <location>
        <begin position="1"/>
        <end position="17"/>
    </location>
</feature>
<dbReference type="Proteomes" id="UP000183832">
    <property type="component" value="Unassembled WGS sequence"/>
</dbReference>
<dbReference type="EMBL" id="CVRI01000054">
    <property type="protein sequence ID" value="CRL00597.1"/>
    <property type="molecule type" value="Genomic_DNA"/>
</dbReference>
<gene>
    <name evidence="2" type="ORF">CLUMA_CG013857</name>
</gene>
<accession>A0A1J1IK25</accession>
<organism evidence="2 3">
    <name type="scientific">Clunio marinus</name>
    <dbReference type="NCBI Taxonomy" id="568069"/>
    <lineage>
        <taxon>Eukaryota</taxon>
        <taxon>Metazoa</taxon>
        <taxon>Ecdysozoa</taxon>
        <taxon>Arthropoda</taxon>
        <taxon>Hexapoda</taxon>
        <taxon>Insecta</taxon>
        <taxon>Pterygota</taxon>
        <taxon>Neoptera</taxon>
        <taxon>Endopterygota</taxon>
        <taxon>Diptera</taxon>
        <taxon>Nematocera</taxon>
        <taxon>Chironomoidea</taxon>
        <taxon>Chironomidae</taxon>
        <taxon>Clunio</taxon>
    </lineage>
</organism>
<keyword evidence="3" id="KW-1185">Reference proteome</keyword>
<protein>
    <submittedName>
        <fullName evidence="2">CLUMA_CG013857, isoform A</fullName>
    </submittedName>
</protein>
<evidence type="ECO:0000313" key="3">
    <source>
        <dbReference type="Proteomes" id="UP000183832"/>
    </source>
</evidence>
<name>A0A1J1IK25_9DIPT</name>
<sequence length="120" mass="13968">MYERKDIQESEATRRDSLPSLVQSQSSNQQSQSSTAYATLENLLKLKQRSPLHNWLDEHNLLHCSVVEAIFSLDKKNTTKERFGALEEFQDHQNEAYCQDMFEIFAISLLDYESTKAIKH</sequence>
<feature type="region of interest" description="Disordered" evidence="1">
    <location>
        <begin position="1"/>
        <end position="34"/>
    </location>
</feature>
<evidence type="ECO:0000256" key="1">
    <source>
        <dbReference type="SAM" id="MobiDB-lite"/>
    </source>
</evidence>